<dbReference type="GO" id="GO:0003677">
    <property type="term" value="F:DNA binding"/>
    <property type="evidence" value="ECO:0007669"/>
    <property type="project" value="InterPro"/>
</dbReference>
<accession>A0A916WD36</accession>
<comment type="caution">
    <text evidence="2">The sequence shown here is derived from an EMBL/GenBank/DDBJ whole genome shotgun (WGS) entry which is preliminary data.</text>
</comment>
<dbReference type="Gene3D" id="1.10.10.60">
    <property type="entry name" value="Homeodomain-like"/>
    <property type="match status" value="1"/>
</dbReference>
<gene>
    <name evidence="2" type="ORF">GCM10008025_34320</name>
</gene>
<dbReference type="Pfam" id="PF01527">
    <property type="entry name" value="HTH_Tnp_1"/>
    <property type="match status" value="1"/>
</dbReference>
<dbReference type="InterPro" id="IPR009057">
    <property type="entry name" value="Homeodomain-like_sf"/>
</dbReference>
<name>A0A916WD36_9BACI</name>
<evidence type="ECO:0000256" key="1">
    <source>
        <dbReference type="SAM" id="Coils"/>
    </source>
</evidence>
<evidence type="ECO:0008006" key="4">
    <source>
        <dbReference type="Google" id="ProtNLM"/>
    </source>
</evidence>
<dbReference type="GO" id="GO:0006313">
    <property type="term" value="P:DNA transposition"/>
    <property type="evidence" value="ECO:0007669"/>
    <property type="project" value="InterPro"/>
</dbReference>
<organism evidence="2 3">
    <name type="scientific">Ornithinibacillus halotolerans</name>
    <dbReference type="NCBI Taxonomy" id="1274357"/>
    <lineage>
        <taxon>Bacteria</taxon>
        <taxon>Bacillati</taxon>
        <taxon>Bacillota</taxon>
        <taxon>Bacilli</taxon>
        <taxon>Bacillales</taxon>
        <taxon>Bacillaceae</taxon>
        <taxon>Ornithinibacillus</taxon>
    </lineage>
</organism>
<protein>
    <recommendedName>
        <fullName evidence="4">Transposase</fullName>
    </recommendedName>
</protein>
<evidence type="ECO:0000313" key="2">
    <source>
        <dbReference type="EMBL" id="GGA88815.1"/>
    </source>
</evidence>
<evidence type="ECO:0000313" key="3">
    <source>
        <dbReference type="Proteomes" id="UP000613512"/>
    </source>
</evidence>
<proteinExistence type="predicted"/>
<feature type="coiled-coil region" evidence="1">
    <location>
        <begin position="65"/>
        <end position="92"/>
    </location>
</feature>
<dbReference type="SUPFAM" id="SSF46689">
    <property type="entry name" value="Homeodomain-like"/>
    <property type="match status" value="1"/>
</dbReference>
<keyword evidence="3" id="KW-1185">Reference proteome</keyword>
<sequence length="137" mass="16414">MKKQKQLYSRYSKQTKLEAVRLVLEEDRPVQDVIKDLGIRHRDNVYEWIKKYKKEGPHAFDRSFEKVEESKLLQVEKQVEELKIEVEALKTCLNFLLDGEEEKYQAIRTLEKHYPIDTLCNALNVPKGEFLEYRQRA</sequence>
<keyword evidence="1" id="KW-0175">Coiled coil</keyword>
<dbReference type="EMBL" id="BMEY01000023">
    <property type="protein sequence ID" value="GGA88815.1"/>
    <property type="molecule type" value="Genomic_DNA"/>
</dbReference>
<dbReference type="InterPro" id="IPR002514">
    <property type="entry name" value="Transposase_8"/>
</dbReference>
<reference evidence="2" key="2">
    <citation type="submission" date="2020-09" db="EMBL/GenBank/DDBJ databases">
        <authorList>
            <person name="Sun Q."/>
            <person name="Zhou Y."/>
        </authorList>
    </citation>
    <scope>NUCLEOTIDE SEQUENCE</scope>
    <source>
        <strain evidence="2">CGMCC 1.12408</strain>
    </source>
</reference>
<reference evidence="2" key="1">
    <citation type="journal article" date="2014" name="Int. J. Syst. Evol. Microbiol.">
        <title>Complete genome sequence of Corynebacterium casei LMG S-19264T (=DSM 44701T), isolated from a smear-ripened cheese.</title>
        <authorList>
            <consortium name="US DOE Joint Genome Institute (JGI-PGF)"/>
            <person name="Walter F."/>
            <person name="Albersmeier A."/>
            <person name="Kalinowski J."/>
            <person name="Ruckert C."/>
        </authorList>
    </citation>
    <scope>NUCLEOTIDE SEQUENCE</scope>
    <source>
        <strain evidence="2">CGMCC 1.12408</strain>
    </source>
</reference>
<dbReference type="Proteomes" id="UP000613512">
    <property type="component" value="Unassembled WGS sequence"/>
</dbReference>
<dbReference type="AlphaFoldDB" id="A0A916WD36"/>
<dbReference type="GO" id="GO:0004803">
    <property type="term" value="F:transposase activity"/>
    <property type="evidence" value="ECO:0007669"/>
    <property type="project" value="InterPro"/>
</dbReference>
<dbReference type="RefSeq" id="WP_188385901.1">
    <property type="nucleotide sequence ID" value="NZ_BMEY01000023.1"/>
</dbReference>